<dbReference type="SUPFAM" id="SSF55073">
    <property type="entry name" value="Nucleotide cyclase"/>
    <property type="match status" value="1"/>
</dbReference>
<dbReference type="InterPro" id="IPR000014">
    <property type="entry name" value="PAS"/>
</dbReference>
<evidence type="ECO:0000259" key="3">
    <source>
        <dbReference type="PROSITE" id="PS50883"/>
    </source>
</evidence>
<keyword evidence="1" id="KW-1133">Transmembrane helix</keyword>
<dbReference type="InterPro" id="IPR013655">
    <property type="entry name" value="PAS_fold_3"/>
</dbReference>
<evidence type="ECO:0000313" key="7">
    <source>
        <dbReference type="Proteomes" id="UP001231616"/>
    </source>
</evidence>
<feature type="transmembrane region" description="Helical" evidence="1">
    <location>
        <begin position="94"/>
        <end position="116"/>
    </location>
</feature>
<dbReference type="InterPro" id="IPR005330">
    <property type="entry name" value="MHYT_dom"/>
</dbReference>
<dbReference type="PROSITE" id="PS50887">
    <property type="entry name" value="GGDEF"/>
    <property type="match status" value="1"/>
</dbReference>
<dbReference type="Pfam" id="PF03707">
    <property type="entry name" value="MHYT"/>
    <property type="match status" value="2"/>
</dbReference>
<keyword evidence="7" id="KW-1185">Reference proteome</keyword>
<dbReference type="InterPro" id="IPR029787">
    <property type="entry name" value="Nucleotide_cyclase"/>
</dbReference>
<feature type="transmembrane region" description="Helical" evidence="1">
    <location>
        <begin position="20"/>
        <end position="41"/>
    </location>
</feature>
<dbReference type="Pfam" id="PF00990">
    <property type="entry name" value="GGDEF"/>
    <property type="match status" value="1"/>
</dbReference>
<evidence type="ECO:0000259" key="2">
    <source>
        <dbReference type="PROSITE" id="PS50113"/>
    </source>
</evidence>
<dbReference type="NCBIfam" id="TIGR00254">
    <property type="entry name" value="GGDEF"/>
    <property type="match status" value="1"/>
</dbReference>
<comment type="caution">
    <text evidence="6">The sequence shown here is derived from an EMBL/GenBank/DDBJ whole genome shotgun (WGS) entry which is preliminary data.</text>
</comment>
<dbReference type="PROSITE" id="PS50113">
    <property type="entry name" value="PAC"/>
    <property type="match status" value="1"/>
</dbReference>
<feature type="transmembrane region" description="Helical" evidence="1">
    <location>
        <begin position="158"/>
        <end position="179"/>
    </location>
</feature>
<feature type="transmembrane region" description="Helical" evidence="1">
    <location>
        <begin position="191"/>
        <end position="213"/>
    </location>
</feature>
<dbReference type="PANTHER" id="PTHR44757:SF2">
    <property type="entry name" value="BIOFILM ARCHITECTURE MAINTENANCE PROTEIN MBAA"/>
    <property type="match status" value="1"/>
</dbReference>
<reference evidence="6 7" key="1">
    <citation type="submission" date="2023-08" db="EMBL/GenBank/DDBJ databases">
        <authorList>
            <person name="Joshi A."/>
            <person name="Thite S."/>
        </authorList>
    </citation>
    <scope>NUCLEOTIDE SEQUENCE [LARGE SCALE GENOMIC DNA]</scope>
    <source>
        <strain evidence="6 7">AC40</strain>
    </source>
</reference>
<feature type="transmembrane region" description="Helical" evidence="1">
    <location>
        <begin position="123"/>
        <end position="146"/>
    </location>
</feature>
<feature type="transmembrane region" description="Helical" evidence="1">
    <location>
        <begin position="233"/>
        <end position="254"/>
    </location>
</feature>
<name>A0ABT9GUR8_9GAMM</name>
<dbReference type="InterPro" id="IPR035965">
    <property type="entry name" value="PAS-like_dom_sf"/>
</dbReference>
<dbReference type="NCBIfam" id="TIGR00229">
    <property type="entry name" value="sensory_box"/>
    <property type="match status" value="1"/>
</dbReference>
<dbReference type="CDD" id="cd00130">
    <property type="entry name" value="PAS"/>
    <property type="match status" value="1"/>
</dbReference>
<dbReference type="CDD" id="cd01949">
    <property type="entry name" value="GGDEF"/>
    <property type="match status" value="1"/>
</dbReference>
<organism evidence="6 7">
    <name type="scientific">Alkalimonas collagenimarina</name>
    <dbReference type="NCBI Taxonomy" id="400390"/>
    <lineage>
        <taxon>Bacteria</taxon>
        <taxon>Pseudomonadati</taxon>
        <taxon>Pseudomonadota</taxon>
        <taxon>Gammaproteobacteria</taxon>
        <taxon>Alkalimonas</taxon>
    </lineage>
</organism>
<keyword evidence="1" id="KW-0812">Transmembrane</keyword>
<dbReference type="InterPro" id="IPR000160">
    <property type="entry name" value="GGDEF_dom"/>
</dbReference>
<protein>
    <submittedName>
        <fullName evidence="6">EAL domain-containing protein</fullName>
    </submittedName>
</protein>
<dbReference type="Gene3D" id="3.30.450.20">
    <property type="entry name" value="PAS domain"/>
    <property type="match status" value="1"/>
</dbReference>
<evidence type="ECO:0000256" key="1">
    <source>
        <dbReference type="PROSITE-ProRule" id="PRU00244"/>
    </source>
</evidence>
<dbReference type="SUPFAM" id="SSF141868">
    <property type="entry name" value="EAL domain-like"/>
    <property type="match status" value="1"/>
</dbReference>
<dbReference type="InterPro" id="IPR000700">
    <property type="entry name" value="PAS-assoc_C"/>
</dbReference>
<dbReference type="CDD" id="cd01948">
    <property type="entry name" value="EAL"/>
    <property type="match status" value="1"/>
</dbReference>
<feature type="transmembrane region" description="Helical" evidence="1">
    <location>
        <begin position="53"/>
        <end position="74"/>
    </location>
</feature>
<dbReference type="PROSITE" id="PS50883">
    <property type="entry name" value="EAL"/>
    <property type="match status" value="1"/>
</dbReference>
<dbReference type="RefSeq" id="WP_305892064.1">
    <property type="nucleotide sequence ID" value="NZ_JAUZVZ010000001.1"/>
</dbReference>
<dbReference type="SMART" id="SM00052">
    <property type="entry name" value="EAL"/>
    <property type="match status" value="1"/>
</dbReference>
<evidence type="ECO:0000259" key="4">
    <source>
        <dbReference type="PROSITE" id="PS50887"/>
    </source>
</evidence>
<accession>A0ABT9GUR8</accession>
<dbReference type="Pfam" id="PF08447">
    <property type="entry name" value="PAS_3"/>
    <property type="match status" value="1"/>
</dbReference>
<dbReference type="PROSITE" id="PS50924">
    <property type="entry name" value="MHYT"/>
    <property type="match status" value="1"/>
</dbReference>
<feature type="domain" description="GGDEF" evidence="4">
    <location>
        <begin position="436"/>
        <end position="573"/>
    </location>
</feature>
<dbReference type="Proteomes" id="UP001231616">
    <property type="component" value="Unassembled WGS sequence"/>
</dbReference>
<keyword evidence="1" id="KW-0472">Membrane</keyword>
<dbReference type="SUPFAM" id="SSF55785">
    <property type="entry name" value="PYP-like sensor domain (PAS domain)"/>
    <property type="match status" value="1"/>
</dbReference>
<dbReference type="Gene3D" id="3.30.70.270">
    <property type="match status" value="1"/>
</dbReference>
<dbReference type="InterPro" id="IPR043128">
    <property type="entry name" value="Rev_trsase/Diguanyl_cyclase"/>
</dbReference>
<dbReference type="Pfam" id="PF00563">
    <property type="entry name" value="EAL"/>
    <property type="match status" value="1"/>
</dbReference>
<dbReference type="InterPro" id="IPR035919">
    <property type="entry name" value="EAL_sf"/>
</dbReference>
<evidence type="ECO:0000259" key="5">
    <source>
        <dbReference type="PROSITE" id="PS50924"/>
    </source>
</evidence>
<dbReference type="Gene3D" id="3.20.20.450">
    <property type="entry name" value="EAL domain"/>
    <property type="match status" value="1"/>
</dbReference>
<evidence type="ECO:0000313" key="6">
    <source>
        <dbReference type="EMBL" id="MDP4534797.1"/>
    </source>
</evidence>
<feature type="domain" description="PAC" evidence="2">
    <location>
        <begin position="354"/>
        <end position="404"/>
    </location>
</feature>
<dbReference type="SMART" id="SM00267">
    <property type="entry name" value="GGDEF"/>
    <property type="match status" value="1"/>
</dbReference>
<dbReference type="InterPro" id="IPR052155">
    <property type="entry name" value="Biofilm_reg_signaling"/>
</dbReference>
<sequence>MSLLAFADHTTDLTQALTGSHQHLLVILSLLIATLAAHTSLNLGQLMRASQSVWLRYVLHGLGAIALGGGVWAMHFTGMMAFELPVEVSYHLGITLLSIIPAVLAAAVILQVVAAAEVRWSRILLGGVLMGAGIGAMHYTGMAAMIMEAERLYRLDLFIGSVLVAVVLATLALAVPPVLRSVITQAEVLKLISAVVMGLAIASMHYLAMHATVYIPAESVQGLRGAKVSKATLGALAVIVAVAILFTASVAVWMRQRLQRVENRNQQSERMASLWAQRMQRIAERVPGMVYQFKRSLDGQLTFPYASEAIRDFYGISPEQAAIDISEAMDAIHPADRDGLFESIETSATNLSPWYHEYRMLDQQGNSRWLLGNSVPEQEEDGISWYGFITDITERKNTEDTIHRLAFYDDLTGLYNRKKILLCLHDLLQPGMLAQHLAAVIYIDLDNFKRLNDTLGHHAGDQLLVQVADRLLQQLPATTFCGRLSSDEFAVVLGRLPAIPTLAKDLAEQQAEQLLQLLQQPFTVVGHQYRCSVSIGVYPCLVHEPPEECLKRADLAMSYAKQADGNALRFFDPQMLAEVEQRFDLEQAMSKALTEDQFMLFYQPQITDSGQVIGVEALIRWQHPERGMISPAYFIPLAEESEQIEAIGGWVLQQACQQLQNWQTKSLFSALSVSVNISVRQFYQPDFIDLLAGLLQQYQVNPALLTLELTESLVLTDLDDAVHRMQQLKALGLRFAMDDFGTGYSSLSYLSRLPFDEVKIDQHFVRQSSDGKKTRDWAIVDAIIGIANTFDMALVAEGVETEAQRELLYNSGCFCFQGYLFARPQPVAEFEAWLSSRDLNR</sequence>
<dbReference type="PANTHER" id="PTHR44757">
    <property type="entry name" value="DIGUANYLATE CYCLASE DGCP"/>
    <property type="match status" value="1"/>
</dbReference>
<feature type="domain" description="MHYT" evidence="5">
    <location>
        <begin position="21"/>
        <end position="215"/>
    </location>
</feature>
<gene>
    <name evidence="6" type="ORF">Q3O60_01140</name>
</gene>
<proteinExistence type="predicted"/>
<dbReference type="EMBL" id="JAUZVZ010000001">
    <property type="protein sequence ID" value="MDP4534797.1"/>
    <property type="molecule type" value="Genomic_DNA"/>
</dbReference>
<dbReference type="InterPro" id="IPR001633">
    <property type="entry name" value="EAL_dom"/>
</dbReference>
<feature type="domain" description="EAL" evidence="3">
    <location>
        <begin position="582"/>
        <end position="838"/>
    </location>
</feature>